<dbReference type="GO" id="GO:0070490">
    <property type="term" value="P:protein pupylation"/>
    <property type="evidence" value="ECO:0007669"/>
    <property type="project" value="TreeGrafter"/>
</dbReference>
<dbReference type="AlphaFoldDB" id="A0A0G0UQA6"/>
<sequence length="515" mass="59653">MAANNTGAFVRDPEKPWEREGLNHFETEEMKQIAKGAASGNVHCLPERIKNEILRIGISPEDFHLGQVGINLPDGARLYIDGSHIEASTSECRDPRQVVCLEKAMERIIYEAALQAQEICGRQIFIFKNNTDGRGNSYGYHQNFALLRNFFEELLNEGSFWRQAWLSFIISDQIYTGGGKVGSEKGGKECDYQISQRADHISAVCGHDTMDKRPLINYRDEPLADRDKWGRLHVICGDSNMSEIATCLKIGAKALVLNMLQHQYFTREKPDEYKNLFISDPVGAFKAISRDLTCQKPLLFTANGKKSALEIQKTWSAFLRNFYLHSFCRYRNRWIGEVVEKREQILKWTEKHDRILDSILDWRIKRRMIKTYIRTGFKKRGQKITYQNENVRTMDISYHDIGPDGFFNRYNQLGNVENLVGESDIQNYMGNSPENTRAWLRGQLIKHYPFYLTDIDWAMASFPIIIGDFKDKIRLKMEPLGSTMDKVGDLFDGTKTFEQFCEQFVSLYLNRKENF</sequence>
<accession>A0A0G0UQA6</accession>
<dbReference type="Proteomes" id="UP000034676">
    <property type="component" value="Unassembled WGS sequence"/>
</dbReference>
<reference evidence="1 2" key="1">
    <citation type="journal article" date="2015" name="Nature">
        <title>rRNA introns, odd ribosomes, and small enigmatic genomes across a large radiation of phyla.</title>
        <authorList>
            <person name="Brown C.T."/>
            <person name="Hug L.A."/>
            <person name="Thomas B.C."/>
            <person name="Sharon I."/>
            <person name="Castelle C.J."/>
            <person name="Singh A."/>
            <person name="Wilkins M.J."/>
            <person name="Williams K.H."/>
            <person name="Banfield J.F."/>
        </authorList>
    </citation>
    <scope>NUCLEOTIDE SEQUENCE [LARGE SCALE GENOMIC DNA]</scope>
</reference>
<dbReference type="GO" id="GO:0019941">
    <property type="term" value="P:modification-dependent protein catabolic process"/>
    <property type="evidence" value="ECO:0007669"/>
    <property type="project" value="InterPro"/>
</dbReference>
<dbReference type="GO" id="GO:0010498">
    <property type="term" value="P:proteasomal protein catabolic process"/>
    <property type="evidence" value="ECO:0007669"/>
    <property type="project" value="InterPro"/>
</dbReference>
<proteinExistence type="predicted"/>
<gene>
    <name evidence="1" type="ORF">UU42_C0028G0006</name>
</gene>
<dbReference type="PANTHER" id="PTHR42307:SF2">
    <property type="entry name" value="PUP DEAMIDASE_DEPUPYLASE"/>
    <property type="match status" value="1"/>
</dbReference>
<name>A0A0G0UQA6_9BACT</name>
<dbReference type="InterPro" id="IPR004347">
    <property type="entry name" value="Pup_ligase/deamidase"/>
</dbReference>
<dbReference type="Pfam" id="PF03136">
    <property type="entry name" value="Pup_ligase"/>
    <property type="match status" value="1"/>
</dbReference>
<dbReference type="GO" id="GO:0005524">
    <property type="term" value="F:ATP binding"/>
    <property type="evidence" value="ECO:0007669"/>
    <property type="project" value="TreeGrafter"/>
</dbReference>
<dbReference type="PANTHER" id="PTHR42307">
    <property type="entry name" value="PUP DEAMIDASE/DEPUPYLASE"/>
    <property type="match status" value="1"/>
</dbReference>
<comment type="caution">
    <text evidence="1">The sequence shown here is derived from an EMBL/GenBank/DDBJ whole genome shotgun (WGS) entry which is preliminary data.</text>
</comment>
<evidence type="ECO:0000313" key="2">
    <source>
        <dbReference type="Proteomes" id="UP000034676"/>
    </source>
</evidence>
<evidence type="ECO:0000313" key="1">
    <source>
        <dbReference type="EMBL" id="KKR90948.1"/>
    </source>
</evidence>
<organism evidence="1 2">
    <name type="scientific">Candidatus Woesebacteria bacterium GW2011_GWA1_41_13b</name>
    <dbReference type="NCBI Taxonomy" id="1618555"/>
    <lineage>
        <taxon>Bacteria</taxon>
        <taxon>Candidatus Woeseibacteriota</taxon>
    </lineage>
</organism>
<dbReference type="EMBL" id="LCAO01000028">
    <property type="protein sequence ID" value="KKR90948.1"/>
    <property type="molecule type" value="Genomic_DNA"/>
</dbReference>
<evidence type="ECO:0008006" key="3">
    <source>
        <dbReference type="Google" id="ProtNLM"/>
    </source>
</evidence>
<protein>
    <recommendedName>
        <fullName evidence="3">Proteasome accessory factor PafA2</fullName>
    </recommendedName>
</protein>